<gene>
    <name evidence="3" type="primary">gno</name>
    <name evidence="3" type="ORF">GCM10011328_05410</name>
</gene>
<dbReference type="SUPFAM" id="SSF51735">
    <property type="entry name" value="NAD(P)-binding Rossmann-fold domains"/>
    <property type="match status" value="1"/>
</dbReference>
<keyword evidence="2" id="KW-0560">Oxidoreductase</keyword>
<dbReference type="EMBL" id="BMFZ01000001">
    <property type="protein sequence ID" value="GGA33486.1"/>
    <property type="molecule type" value="Genomic_DNA"/>
</dbReference>
<proteinExistence type="inferred from homology"/>
<dbReference type="InterPro" id="IPR036291">
    <property type="entry name" value="NAD(P)-bd_dom_sf"/>
</dbReference>
<protein>
    <submittedName>
        <fullName evidence="3">2-deoxy-D-gluconate 3-dehydrogenase</fullName>
    </submittedName>
</protein>
<comment type="similarity">
    <text evidence="1">Belongs to the short-chain dehydrogenases/reductases (SDR) family.</text>
</comment>
<name>A0ABQ1G178_9GAMM</name>
<evidence type="ECO:0000256" key="2">
    <source>
        <dbReference type="ARBA" id="ARBA00023002"/>
    </source>
</evidence>
<evidence type="ECO:0000256" key="1">
    <source>
        <dbReference type="ARBA" id="ARBA00006484"/>
    </source>
</evidence>
<organism evidence="3 4">
    <name type="scientific">Hafnia psychrotolerans</name>
    <dbReference type="NCBI Taxonomy" id="1477018"/>
    <lineage>
        <taxon>Bacteria</taxon>
        <taxon>Pseudomonadati</taxon>
        <taxon>Pseudomonadota</taxon>
        <taxon>Gammaproteobacteria</taxon>
        <taxon>Enterobacterales</taxon>
        <taxon>Hafniaceae</taxon>
        <taxon>Hafnia</taxon>
    </lineage>
</organism>
<keyword evidence="4" id="KW-1185">Reference proteome</keyword>
<dbReference type="PANTHER" id="PTHR42760">
    <property type="entry name" value="SHORT-CHAIN DEHYDROGENASES/REDUCTASES FAMILY MEMBER"/>
    <property type="match status" value="1"/>
</dbReference>
<dbReference type="Proteomes" id="UP000627464">
    <property type="component" value="Unassembled WGS sequence"/>
</dbReference>
<dbReference type="PRINTS" id="PR00081">
    <property type="entry name" value="GDHRDH"/>
</dbReference>
<dbReference type="PRINTS" id="PR00080">
    <property type="entry name" value="SDRFAMILY"/>
</dbReference>
<dbReference type="PANTHER" id="PTHR42760:SF115">
    <property type="entry name" value="3-OXOACYL-[ACYL-CARRIER-PROTEIN] REDUCTASE FABG"/>
    <property type="match status" value="1"/>
</dbReference>
<comment type="caution">
    <text evidence="3">The sequence shown here is derived from an EMBL/GenBank/DDBJ whole genome shotgun (WGS) entry which is preliminary data.</text>
</comment>
<reference evidence="4" key="1">
    <citation type="journal article" date="2019" name="Int. J. Syst. Evol. Microbiol.">
        <title>The Global Catalogue of Microorganisms (GCM) 10K type strain sequencing project: providing services to taxonomists for standard genome sequencing and annotation.</title>
        <authorList>
            <consortium name="The Broad Institute Genomics Platform"/>
            <consortium name="The Broad Institute Genome Sequencing Center for Infectious Disease"/>
            <person name="Wu L."/>
            <person name="Ma J."/>
        </authorList>
    </citation>
    <scope>NUCLEOTIDE SEQUENCE [LARGE SCALE GENOMIC DNA]</scope>
    <source>
        <strain evidence="4">CGMCC 1.12806</strain>
    </source>
</reference>
<dbReference type="Pfam" id="PF13561">
    <property type="entry name" value="adh_short_C2"/>
    <property type="match status" value="1"/>
</dbReference>
<accession>A0ABQ1G178</accession>
<sequence length="258" mass="26749">MTPSFSLQRFSLQGRRVLITGSSRGIGQALASGMAQAGAGASVIVCGRDITTLNIVCEHIRQQGGDATPLVLDVTQPATFTAAFASLPAPPDVLVNNAGTEQLCPSMDVDEVLWDRILTTNLKGAFFCAQAAARLMAENGGGSILNLCSLTSQVGVPGAAPYGASKSALVGLTHTLATEWASNNIRVNGIGPGYFKTDLTAAFYDNAAWCQQMQAKIPLGRFGELEDLIGAAVFLSSSAAAYITGQVLYVDGGYLAGI</sequence>
<dbReference type="InterPro" id="IPR002347">
    <property type="entry name" value="SDR_fam"/>
</dbReference>
<evidence type="ECO:0000313" key="3">
    <source>
        <dbReference type="EMBL" id="GGA33486.1"/>
    </source>
</evidence>
<dbReference type="RefSeq" id="WP_188470151.1">
    <property type="nucleotide sequence ID" value="NZ_BMFZ01000001.1"/>
</dbReference>
<dbReference type="PROSITE" id="PS00061">
    <property type="entry name" value="ADH_SHORT"/>
    <property type="match status" value="1"/>
</dbReference>
<dbReference type="InterPro" id="IPR020904">
    <property type="entry name" value="Sc_DH/Rdtase_CS"/>
</dbReference>
<evidence type="ECO:0000313" key="4">
    <source>
        <dbReference type="Proteomes" id="UP000627464"/>
    </source>
</evidence>
<dbReference type="Gene3D" id="3.40.50.720">
    <property type="entry name" value="NAD(P)-binding Rossmann-like Domain"/>
    <property type="match status" value="1"/>
</dbReference>